<keyword evidence="8" id="KW-1185">Reference proteome</keyword>
<dbReference type="SUPFAM" id="SSF52313">
    <property type="entry name" value="Ribosomal protein S2"/>
    <property type="match status" value="1"/>
</dbReference>
<organism evidence="7 8">
    <name type="scientific">Candidatus Phytoplasma asiaticum</name>
    <dbReference type="NCBI Taxonomy" id="2763338"/>
    <lineage>
        <taxon>Bacteria</taxon>
        <taxon>Bacillati</taxon>
        <taxon>Mycoplasmatota</taxon>
        <taxon>Mollicutes</taxon>
        <taxon>Acholeplasmatales</taxon>
        <taxon>Acholeplasmataceae</taxon>
        <taxon>Candidatus Phytoplasma</taxon>
        <taxon>16SrII (Peanut WB group)</taxon>
    </lineage>
</organism>
<evidence type="ECO:0000313" key="7">
    <source>
        <dbReference type="EMBL" id="UQV27171.1"/>
    </source>
</evidence>
<evidence type="ECO:0000256" key="1">
    <source>
        <dbReference type="ARBA" id="ARBA00006242"/>
    </source>
</evidence>
<dbReference type="PRINTS" id="PR00395">
    <property type="entry name" value="RIBOSOMALS2"/>
</dbReference>
<dbReference type="KEGG" id="pphy:H7686_0002380"/>
<evidence type="ECO:0000256" key="6">
    <source>
        <dbReference type="SAM" id="MobiDB-lite"/>
    </source>
</evidence>
<evidence type="ECO:0000256" key="5">
    <source>
        <dbReference type="HAMAP-Rule" id="MF_00291"/>
    </source>
</evidence>
<dbReference type="HAMAP" id="MF_00291_B">
    <property type="entry name" value="Ribosomal_uS2_B"/>
    <property type="match status" value="1"/>
</dbReference>
<protein>
    <recommendedName>
        <fullName evidence="4 5">Small ribosomal subunit protein uS2</fullName>
    </recommendedName>
</protein>
<comment type="similarity">
    <text evidence="1 5">Belongs to the universal ribosomal protein uS2 family.</text>
</comment>
<evidence type="ECO:0000256" key="4">
    <source>
        <dbReference type="ARBA" id="ARBA00035256"/>
    </source>
</evidence>
<dbReference type="InterPro" id="IPR001865">
    <property type="entry name" value="Ribosomal_uS2"/>
</dbReference>
<evidence type="ECO:0000256" key="3">
    <source>
        <dbReference type="ARBA" id="ARBA00023274"/>
    </source>
</evidence>
<dbReference type="InterPro" id="IPR023591">
    <property type="entry name" value="Ribosomal_uS2_flav_dom_sf"/>
</dbReference>
<name>A0AAX3B905_9MOLU</name>
<dbReference type="EMBL" id="CP097206">
    <property type="protein sequence ID" value="UQV27171.1"/>
    <property type="molecule type" value="Genomic_DNA"/>
</dbReference>
<evidence type="ECO:0000256" key="2">
    <source>
        <dbReference type="ARBA" id="ARBA00022980"/>
    </source>
</evidence>
<keyword evidence="2 5" id="KW-0689">Ribosomal protein</keyword>
<dbReference type="GO" id="GO:0003735">
    <property type="term" value="F:structural constituent of ribosome"/>
    <property type="evidence" value="ECO:0007669"/>
    <property type="project" value="InterPro"/>
</dbReference>
<dbReference type="GO" id="GO:0022627">
    <property type="term" value="C:cytosolic small ribosomal subunit"/>
    <property type="evidence" value="ECO:0007669"/>
    <property type="project" value="TreeGrafter"/>
</dbReference>
<dbReference type="Gene3D" id="1.10.287.610">
    <property type="entry name" value="Helix hairpin bin"/>
    <property type="match status" value="1"/>
</dbReference>
<sequence>MGSVTNIKQLLEAGIHFGHSAKKTHYKAKKYLFCLKNDGVPTVRNKIHIINLKKTVEHIDIAYKKIVEIVSSGGKILFLGTKKQIQDIIKTEAQRAQQYYINQRWLGGIFTNFSTINQRINYLINLYKEEEEGLWNHLTKKEIAKLTQKRNKLEKILGGIKNMNKLPQAIIIIDTQKDSIAIAESKKLNITIFGIIDSNCDPDLVDYVIPANNDAIKGVKLITSILANAALEGIKSANQKNELSKNISNQDKNISNQDKNISNQDKNISNQDKNISNQDKNIFNQEKNISNQKE</sequence>
<dbReference type="CDD" id="cd01425">
    <property type="entry name" value="RPS2"/>
    <property type="match status" value="1"/>
</dbReference>
<dbReference type="NCBIfam" id="TIGR01011">
    <property type="entry name" value="rpsB_bact"/>
    <property type="match status" value="1"/>
</dbReference>
<dbReference type="PANTHER" id="PTHR12534">
    <property type="entry name" value="30S RIBOSOMAL PROTEIN S2 PROKARYOTIC AND ORGANELLAR"/>
    <property type="match status" value="1"/>
</dbReference>
<dbReference type="AlphaFoldDB" id="A0AAX3B905"/>
<proteinExistence type="inferred from homology"/>
<accession>A0AAX3B905</accession>
<reference evidence="7 8" key="1">
    <citation type="submission" date="2022-05" db="EMBL/GenBank/DDBJ databases">
        <title>'Parthenium hysterophorus' phyllody phytoplasma strain PR34.</title>
        <authorList>
            <person name="Kirdat K."/>
            <person name="Tiwarekar B."/>
            <person name="Yadav A."/>
        </authorList>
    </citation>
    <scope>NUCLEOTIDE SEQUENCE [LARGE SCALE GENOMIC DNA]</scope>
    <source>
        <strain evidence="7 8">PR34</strain>
    </source>
</reference>
<dbReference type="PANTHER" id="PTHR12534:SF0">
    <property type="entry name" value="SMALL RIBOSOMAL SUBUNIT PROTEIN US2M"/>
    <property type="match status" value="1"/>
</dbReference>
<gene>
    <name evidence="5 7" type="primary">rpsB</name>
    <name evidence="7" type="ORF">H7686_0002380</name>
</gene>
<dbReference type="Pfam" id="PF00318">
    <property type="entry name" value="Ribosomal_S2"/>
    <property type="match status" value="1"/>
</dbReference>
<dbReference type="RefSeq" id="WP_193621700.1">
    <property type="nucleotide sequence ID" value="NZ_JACRYS020000001.1"/>
</dbReference>
<dbReference type="Proteomes" id="UP000769022">
    <property type="component" value="Chromosome"/>
</dbReference>
<evidence type="ECO:0000313" key="8">
    <source>
        <dbReference type="Proteomes" id="UP000769022"/>
    </source>
</evidence>
<dbReference type="InterPro" id="IPR005706">
    <property type="entry name" value="Ribosomal_uS2_bac/mit/plastid"/>
</dbReference>
<dbReference type="GO" id="GO:0006412">
    <property type="term" value="P:translation"/>
    <property type="evidence" value="ECO:0007669"/>
    <property type="project" value="UniProtKB-UniRule"/>
</dbReference>
<feature type="region of interest" description="Disordered" evidence="6">
    <location>
        <begin position="242"/>
        <end position="294"/>
    </location>
</feature>
<dbReference type="Gene3D" id="3.40.50.10490">
    <property type="entry name" value="Glucose-6-phosphate isomerase like protein, domain 1"/>
    <property type="match status" value="1"/>
</dbReference>
<keyword evidence="3 5" id="KW-0687">Ribonucleoprotein</keyword>